<feature type="region of interest" description="Disordered" evidence="10">
    <location>
        <begin position="142"/>
        <end position="180"/>
    </location>
</feature>
<evidence type="ECO:0000256" key="5">
    <source>
        <dbReference type="ARBA" id="ARBA00022892"/>
    </source>
</evidence>
<evidence type="ECO:0000256" key="4">
    <source>
        <dbReference type="ARBA" id="ARBA00022824"/>
    </source>
</evidence>
<dbReference type="EMBL" id="JBAWTH010000046">
    <property type="protein sequence ID" value="KAL2282881.1"/>
    <property type="molecule type" value="Genomic_DNA"/>
</dbReference>
<feature type="compositionally biased region" description="Basic and acidic residues" evidence="10">
    <location>
        <begin position="399"/>
        <end position="412"/>
    </location>
</feature>
<keyword evidence="13" id="KW-1185">Reference proteome</keyword>
<gene>
    <name evidence="12" type="ORF">FJTKL_10259</name>
</gene>
<name>A0ABR4EKS1_9PEZI</name>
<dbReference type="Pfam" id="PF03908">
    <property type="entry name" value="Sec20"/>
    <property type="match status" value="1"/>
</dbReference>
<sequence length="412" mass="44528">MSFDSLQERLTALQETTAQVRELIDRLASLSFQPGSVPLPGGDGLGEDDDNVAAELSGEIGNILREEEEDLELLGEEITDLRGGRDGSDAARQKERLSEGAARLEGEVKSCRASFHRAQLTARRSLEAAQRLERELLLQSYTRAASTPSRSGANSPAPPAGPAPRRRQTQKATGGYGDPVVAASSDLTVSLRRAHQAVTDELSRSIAVHETLQESTLKMKSLGSNYSRMDDMLRSSRDLVGVLLKSTKTDTWYLQTTFYMLLATLSWLVFRRFMYGPLWWLVWFPVRLVFRTGSTAVGLAGGKPGATMEVGVAGGGDGQSAKVVGVGEEGAVPTAHVGQADEQAAERETGDPESMVDKVGRIVDRIEEQVGHRGERGERATGESGDQEQVLVPNSGDDGVGHEAAKRLRDEL</sequence>
<keyword evidence="3" id="KW-0812">Transmembrane</keyword>
<feature type="domain" description="Sec20 C-terminal" evidence="11">
    <location>
        <begin position="184"/>
        <end position="272"/>
    </location>
</feature>
<keyword evidence="7" id="KW-0175">Coiled coil</keyword>
<proteinExistence type="inferred from homology"/>
<keyword evidence="6" id="KW-1133">Transmembrane helix</keyword>
<keyword evidence="2" id="KW-0813">Transport</keyword>
<reference evidence="12 13" key="1">
    <citation type="submission" date="2024-03" db="EMBL/GenBank/DDBJ databases">
        <title>A high-quality draft genome sequence of Diaporthe vaccinii, a causative agent of upright dieback and viscid rot disease in cranberry plants.</title>
        <authorList>
            <person name="Sarrasin M."/>
            <person name="Lang B.F."/>
            <person name="Burger G."/>
        </authorList>
    </citation>
    <scope>NUCLEOTIDE SEQUENCE [LARGE SCALE GENOMIC DNA]</scope>
    <source>
        <strain evidence="12 13">IS7</strain>
    </source>
</reference>
<comment type="caution">
    <text evidence="12">The sequence shown here is derived from an EMBL/GenBank/DDBJ whole genome shotgun (WGS) entry which is preliminary data.</text>
</comment>
<evidence type="ECO:0000256" key="9">
    <source>
        <dbReference type="ARBA" id="ARBA00037934"/>
    </source>
</evidence>
<dbReference type="InterPro" id="IPR005606">
    <property type="entry name" value="Sec20"/>
</dbReference>
<organism evidence="12 13">
    <name type="scientific">Diaporthe vaccinii</name>
    <dbReference type="NCBI Taxonomy" id="105482"/>
    <lineage>
        <taxon>Eukaryota</taxon>
        <taxon>Fungi</taxon>
        <taxon>Dikarya</taxon>
        <taxon>Ascomycota</taxon>
        <taxon>Pezizomycotina</taxon>
        <taxon>Sordariomycetes</taxon>
        <taxon>Sordariomycetidae</taxon>
        <taxon>Diaporthales</taxon>
        <taxon>Diaporthaceae</taxon>
        <taxon>Diaporthe</taxon>
        <taxon>Diaporthe eres species complex</taxon>
    </lineage>
</organism>
<evidence type="ECO:0000256" key="3">
    <source>
        <dbReference type="ARBA" id="ARBA00022692"/>
    </source>
</evidence>
<feature type="region of interest" description="Disordered" evidence="10">
    <location>
        <begin position="333"/>
        <end position="412"/>
    </location>
</feature>
<comment type="subcellular location">
    <subcellularLocation>
        <location evidence="1">Endoplasmic reticulum membrane</location>
        <topology evidence="1">Single-pass type IV membrane protein</topology>
    </subcellularLocation>
</comment>
<evidence type="ECO:0000256" key="1">
    <source>
        <dbReference type="ARBA" id="ARBA00004163"/>
    </source>
</evidence>
<dbReference type="PANTHER" id="PTHR12825">
    <property type="entry name" value="BNIP1-RELATED"/>
    <property type="match status" value="1"/>
</dbReference>
<evidence type="ECO:0000256" key="2">
    <source>
        <dbReference type="ARBA" id="ARBA00022448"/>
    </source>
</evidence>
<evidence type="ECO:0000313" key="13">
    <source>
        <dbReference type="Proteomes" id="UP001600888"/>
    </source>
</evidence>
<comment type="similarity">
    <text evidence="9">Belongs to the SEC20 family.</text>
</comment>
<protein>
    <recommendedName>
        <fullName evidence="11">Sec20 C-terminal domain-containing protein</fullName>
    </recommendedName>
</protein>
<evidence type="ECO:0000256" key="7">
    <source>
        <dbReference type="ARBA" id="ARBA00023054"/>
    </source>
</evidence>
<feature type="compositionally biased region" description="Basic and acidic residues" evidence="10">
    <location>
        <begin position="344"/>
        <end position="381"/>
    </location>
</feature>
<evidence type="ECO:0000313" key="12">
    <source>
        <dbReference type="EMBL" id="KAL2282881.1"/>
    </source>
</evidence>
<dbReference type="InterPro" id="IPR056173">
    <property type="entry name" value="Sec20_C"/>
</dbReference>
<dbReference type="Proteomes" id="UP001600888">
    <property type="component" value="Unassembled WGS sequence"/>
</dbReference>
<dbReference type="PANTHER" id="PTHR12825:SF0">
    <property type="entry name" value="VESICLE TRANSPORT PROTEIN SEC20"/>
    <property type="match status" value="1"/>
</dbReference>
<accession>A0ABR4EKS1</accession>
<evidence type="ECO:0000256" key="10">
    <source>
        <dbReference type="SAM" id="MobiDB-lite"/>
    </source>
</evidence>
<keyword evidence="5" id="KW-0931">ER-Golgi transport</keyword>
<evidence type="ECO:0000256" key="6">
    <source>
        <dbReference type="ARBA" id="ARBA00022989"/>
    </source>
</evidence>
<evidence type="ECO:0000259" key="11">
    <source>
        <dbReference type="Pfam" id="PF03908"/>
    </source>
</evidence>
<keyword evidence="8" id="KW-0472">Membrane</keyword>
<evidence type="ECO:0000256" key="8">
    <source>
        <dbReference type="ARBA" id="ARBA00023136"/>
    </source>
</evidence>
<keyword evidence="4" id="KW-0256">Endoplasmic reticulum</keyword>